<feature type="region of interest" description="Disordered" evidence="1">
    <location>
        <begin position="26"/>
        <end position="55"/>
    </location>
</feature>
<dbReference type="EMBL" id="JAGSOH010000212">
    <property type="protein sequence ID" value="MBR7831311.1"/>
    <property type="molecule type" value="Genomic_DNA"/>
</dbReference>
<evidence type="ECO:0000313" key="4">
    <source>
        <dbReference type="Proteomes" id="UP000676325"/>
    </source>
</evidence>
<evidence type="ECO:0000256" key="1">
    <source>
        <dbReference type="SAM" id="MobiDB-lite"/>
    </source>
</evidence>
<evidence type="ECO:0000313" key="3">
    <source>
        <dbReference type="EMBL" id="MBR7831311.1"/>
    </source>
</evidence>
<evidence type="ECO:0000256" key="2">
    <source>
        <dbReference type="SAM" id="SignalP"/>
    </source>
</evidence>
<feature type="chain" id="PRO_5037184777" description="Lipoprotein" evidence="2">
    <location>
        <begin position="26"/>
        <end position="221"/>
    </location>
</feature>
<feature type="compositionally biased region" description="Low complexity" evidence="1">
    <location>
        <begin position="28"/>
        <end position="51"/>
    </location>
</feature>
<sequence length="221" mass="22208">MKTAAPRTAAAAALLTALAAGCSGASQTPAPLGTTSSASSSAHAPSPTSSGAGTGWLAPPASIALPAGLSFAWGYTPSGKADLDQAVEAVEDINRAEIAGIGSNPQNPNMIDFGRYASGQTLAWIRATFTDYARNNETWTGAARFYNIATSDFQGSGVGESGIVQFCSDGAALIDKNRRTGASVADPSGTALVTFKVTAVPGGWQASNFTAVVKDPSCDAG</sequence>
<protein>
    <recommendedName>
        <fullName evidence="5">Lipoprotein</fullName>
    </recommendedName>
</protein>
<organism evidence="3 4">
    <name type="scientific">Actinospica acidithermotolerans</name>
    <dbReference type="NCBI Taxonomy" id="2828514"/>
    <lineage>
        <taxon>Bacteria</taxon>
        <taxon>Bacillati</taxon>
        <taxon>Actinomycetota</taxon>
        <taxon>Actinomycetes</taxon>
        <taxon>Catenulisporales</taxon>
        <taxon>Actinospicaceae</taxon>
        <taxon>Actinospica</taxon>
    </lineage>
</organism>
<comment type="caution">
    <text evidence="3">The sequence shown here is derived from an EMBL/GenBank/DDBJ whole genome shotgun (WGS) entry which is preliminary data.</text>
</comment>
<proteinExistence type="predicted"/>
<name>A0A941IQD5_9ACTN</name>
<dbReference type="AlphaFoldDB" id="A0A941IQD5"/>
<gene>
    <name evidence="3" type="ORF">KDK95_33715</name>
</gene>
<evidence type="ECO:0008006" key="5">
    <source>
        <dbReference type="Google" id="ProtNLM"/>
    </source>
</evidence>
<dbReference type="PROSITE" id="PS51257">
    <property type="entry name" value="PROKAR_LIPOPROTEIN"/>
    <property type="match status" value="1"/>
</dbReference>
<dbReference type="Proteomes" id="UP000676325">
    <property type="component" value="Unassembled WGS sequence"/>
</dbReference>
<feature type="signal peptide" evidence="2">
    <location>
        <begin position="1"/>
        <end position="25"/>
    </location>
</feature>
<keyword evidence="4" id="KW-1185">Reference proteome</keyword>
<accession>A0A941IQD5</accession>
<reference evidence="3" key="1">
    <citation type="submission" date="2021-04" db="EMBL/GenBank/DDBJ databases">
        <title>Genome based classification of Actinospica acidithermotolerans sp. nov., an actinobacterium isolated from an Indonesian hot spring.</title>
        <authorList>
            <person name="Kusuma A.B."/>
            <person name="Putra K.E."/>
            <person name="Nafisah S."/>
            <person name="Loh J."/>
            <person name="Nouioui I."/>
            <person name="Goodfellow M."/>
        </authorList>
    </citation>
    <scope>NUCLEOTIDE SEQUENCE</scope>
    <source>
        <strain evidence="3">MGRD01-02</strain>
    </source>
</reference>
<keyword evidence="2" id="KW-0732">Signal</keyword>
<dbReference type="RefSeq" id="WP_212522423.1">
    <property type="nucleotide sequence ID" value="NZ_JAGSOH010000212.1"/>
</dbReference>